<dbReference type="AlphaFoldDB" id="A0A494THJ4"/>
<dbReference type="SUPFAM" id="SSF52172">
    <property type="entry name" value="CheY-like"/>
    <property type="match status" value="1"/>
</dbReference>
<dbReference type="GO" id="GO:0006355">
    <property type="term" value="P:regulation of DNA-templated transcription"/>
    <property type="evidence" value="ECO:0007669"/>
    <property type="project" value="InterPro"/>
</dbReference>
<sequence>MSNRHILIVDDEPSLLAVLEPVLCAAGYRVTTAINGRAALVADDTYAPDLILLDLGLPDLDGKKIIQRLRLRRDVPIIVISARHQESEKIAALDEGADDYVDKPFEIGELMARIRASFRRRSAMNAETNNYQAGPLAIDYASSLVTIDGQTVKLSPKEHDLLVTLARSAGQVVTHKRLLAAGWPDGTADTQYLRVYIGLLRQKIEEDPGDPRLILTEPGVGYRLLGGSVPDRLRCRTD</sequence>
<dbReference type="GO" id="GO:0000976">
    <property type="term" value="F:transcription cis-regulatory region binding"/>
    <property type="evidence" value="ECO:0007669"/>
    <property type="project" value="TreeGrafter"/>
</dbReference>
<dbReference type="Proteomes" id="UP000276254">
    <property type="component" value="Chromosome"/>
</dbReference>
<reference evidence="6 7" key="1">
    <citation type="submission" date="2018-09" db="EMBL/GenBank/DDBJ databases">
        <title>Sphingomonas peninsula sp. nov., isolated from fildes peninsula, Antarctic soil.</title>
        <authorList>
            <person name="Yingchao G."/>
        </authorList>
    </citation>
    <scope>NUCLEOTIDE SEQUENCE [LARGE SCALE GENOMIC DNA]</scope>
    <source>
        <strain evidence="6 7">YZ-8</strain>
    </source>
</reference>
<dbReference type="SMART" id="SM00448">
    <property type="entry name" value="REC"/>
    <property type="match status" value="1"/>
</dbReference>
<feature type="domain" description="Response regulatory" evidence="4">
    <location>
        <begin position="5"/>
        <end position="118"/>
    </location>
</feature>
<keyword evidence="2" id="KW-0597">Phosphoprotein</keyword>
<proteinExistence type="predicted"/>
<evidence type="ECO:0000256" key="1">
    <source>
        <dbReference type="ARBA" id="ARBA00023125"/>
    </source>
</evidence>
<protein>
    <submittedName>
        <fullName evidence="6">DNA-binding response regulator</fullName>
    </submittedName>
</protein>
<dbReference type="InterPro" id="IPR001789">
    <property type="entry name" value="Sig_transdc_resp-reg_receiver"/>
</dbReference>
<evidence type="ECO:0000256" key="2">
    <source>
        <dbReference type="PROSITE-ProRule" id="PRU00169"/>
    </source>
</evidence>
<dbReference type="CDD" id="cd00383">
    <property type="entry name" value="trans_reg_C"/>
    <property type="match status" value="1"/>
</dbReference>
<dbReference type="Gene3D" id="1.10.10.10">
    <property type="entry name" value="Winged helix-like DNA-binding domain superfamily/Winged helix DNA-binding domain"/>
    <property type="match status" value="1"/>
</dbReference>
<dbReference type="PROSITE" id="PS51755">
    <property type="entry name" value="OMPR_PHOB"/>
    <property type="match status" value="1"/>
</dbReference>
<organism evidence="6 7">
    <name type="scientific">Sphingomonas paeninsulae</name>
    <dbReference type="NCBI Taxonomy" id="2319844"/>
    <lineage>
        <taxon>Bacteria</taxon>
        <taxon>Pseudomonadati</taxon>
        <taxon>Pseudomonadota</taxon>
        <taxon>Alphaproteobacteria</taxon>
        <taxon>Sphingomonadales</taxon>
        <taxon>Sphingomonadaceae</taxon>
        <taxon>Sphingomonas</taxon>
    </lineage>
</organism>
<accession>A0A494THJ4</accession>
<evidence type="ECO:0000256" key="3">
    <source>
        <dbReference type="PROSITE-ProRule" id="PRU01091"/>
    </source>
</evidence>
<dbReference type="InterPro" id="IPR011006">
    <property type="entry name" value="CheY-like_superfamily"/>
</dbReference>
<gene>
    <name evidence="6" type="ORF">D3Y57_13540</name>
</gene>
<dbReference type="PANTHER" id="PTHR48111:SF50">
    <property type="entry name" value="KDP OPERON TRANSCRIPTIONAL REGULATORY PROTEIN KDPE"/>
    <property type="match status" value="1"/>
</dbReference>
<evidence type="ECO:0000259" key="5">
    <source>
        <dbReference type="PROSITE" id="PS51755"/>
    </source>
</evidence>
<dbReference type="Gene3D" id="3.40.50.2300">
    <property type="match status" value="1"/>
</dbReference>
<dbReference type="PROSITE" id="PS50110">
    <property type="entry name" value="RESPONSE_REGULATORY"/>
    <property type="match status" value="1"/>
</dbReference>
<dbReference type="InterPro" id="IPR001867">
    <property type="entry name" value="OmpR/PhoB-type_DNA-bd"/>
</dbReference>
<feature type="domain" description="OmpR/PhoB-type" evidence="5">
    <location>
        <begin position="128"/>
        <end position="226"/>
    </location>
</feature>
<dbReference type="EMBL" id="CP032829">
    <property type="protein sequence ID" value="AYJ86792.1"/>
    <property type="molecule type" value="Genomic_DNA"/>
</dbReference>
<dbReference type="GO" id="GO:0032993">
    <property type="term" value="C:protein-DNA complex"/>
    <property type="evidence" value="ECO:0007669"/>
    <property type="project" value="TreeGrafter"/>
</dbReference>
<dbReference type="RefSeq" id="WP_121153427.1">
    <property type="nucleotide sequence ID" value="NZ_CP032829.1"/>
</dbReference>
<dbReference type="PANTHER" id="PTHR48111">
    <property type="entry name" value="REGULATOR OF RPOS"/>
    <property type="match status" value="1"/>
</dbReference>
<dbReference type="KEGG" id="spha:D3Y57_13540"/>
<evidence type="ECO:0000313" key="7">
    <source>
        <dbReference type="Proteomes" id="UP000276254"/>
    </source>
</evidence>
<dbReference type="InterPro" id="IPR039420">
    <property type="entry name" value="WalR-like"/>
</dbReference>
<evidence type="ECO:0000313" key="6">
    <source>
        <dbReference type="EMBL" id="AYJ86792.1"/>
    </source>
</evidence>
<keyword evidence="1 3" id="KW-0238">DNA-binding</keyword>
<evidence type="ECO:0000259" key="4">
    <source>
        <dbReference type="PROSITE" id="PS50110"/>
    </source>
</evidence>
<dbReference type="GO" id="GO:0000156">
    <property type="term" value="F:phosphorelay response regulator activity"/>
    <property type="evidence" value="ECO:0007669"/>
    <property type="project" value="TreeGrafter"/>
</dbReference>
<dbReference type="GO" id="GO:0005829">
    <property type="term" value="C:cytosol"/>
    <property type="evidence" value="ECO:0007669"/>
    <property type="project" value="TreeGrafter"/>
</dbReference>
<dbReference type="OrthoDB" id="9802426at2"/>
<dbReference type="InterPro" id="IPR036388">
    <property type="entry name" value="WH-like_DNA-bd_sf"/>
</dbReference>
<dbReference type="Pfam" id="PF00486">
    <property type="entry name" value="Trans_reg_C"/>
    <property type="match status" value="1"/>
</dbReference>
<dbReference type="SMART" id="SM00862">
    <property type="entry name" value="Trans_reg_C"/>
    <property type="match status" value="1"/>
</dbReference>
<dbReference type="Gene3D" id="6.10.250.690">
    <property type="match status" value="1"/>
</dbReference>
<name>A0A494THJ4_SPHPE</name>
<keyword evidence="7" id="KW-1185">Reference proteome</keyword>
<feature type="DNA-binding region" description="OmpR/PhoB-type" evidence="3">
    <location>
        <begin position="128"/>
        <end position="226"/>
    </location>
</feature>
<feature type="modified residue" description="4-aspartylphosphate" evidence="2">
    <location>
        <position position="54"/>
    </location>
</feature>
<dbReference type="Pfam" id="PF00072">
    <property type="entry name" value="Response_reg"/>
    <property type="match status" value="1"/>
</dbReference>